<dbReference type="Gene3D" id="3.40.1050.10">
    <property type="entry name" value="Carbonic anhydrase"/>
    <property type="match status" value="1"/>
</dbReference>
<keyword evidence="2 4" id="KW-0479">Metal-binding</keyword>
<dbReference type="SMART" id="SM00947">
    <property type="entry name" value="Pro_CA"/>
    <property type="match status" value="1"/>
</dbReference>
<evidence type="ECO:0000256" key="5">
    <source>
        <dbReference type="RuleBase" id="RU003956"/>
    </source>
</evidence>
<dbReference type="CDD" id="cd03379">
    <property type="entry name" value="beta_CA_cladeD"/>
    <property type="match status" value="1"/>
</dbReference>
<dbReference type="InterPro" id="IPR036874">
    <property type="entry name" value="Carbonic_anhydrase_sf"/>
</dbReference>
<dbReference type="GO" id="GO:0004089">
    <property type="term" value="F:carbonate dehydratase activity"/>
    <property type="evidence" value="ECO:0007669"/>
    <property type="project" value="UniProtKB-UniRule"/>
</dbReference>
<name>A0A8H3H4D1_9AGAM</name>
<dbReference type="GO" id="GO:0008270">
    <property type="term" value="F:zinc ion binding"/>
    <property type="evidence" value="ECO:0007669"/>
    <property type="project" value="UniProtKB-UniRule"/>
</dbReference>
<feature type="binding site" evidence="4">
    <location>
        <position position="90"/>
    </location>
    <ligand>
        <name>Zn(2+)</name>
        <dbReference type="ChEBI" id="CHEBI:29105"/>
    </ligand>
</feature>
<proteinExistence type="inferred from homology"/>
<keyword evidence="3 4" id="KW-0862">Zinc</keyword>
<comment type="catalytic activity">
    <reaction evidence="5">
        <text>hydrogencarbonate + H(+) = CO2 + H2O</text>
        <dbReference type="Rhea" id="RHEA:10748"/>
        <dbReference type="ChEBI" id="CHEBI:15377"/>
        <dbReference type="ChEBI" id="CHEBI:15378"/>
        <dbReference type="ChEBI" id="CHEBI:16526"/>
        <dbReference type="ChEBI" id="CHEBI:17544"/>
        <dbReference type="EC" id="4.2.1.1"/>
    </reaction>
</comment>
<dbReference type="PANTHER" id="PTHR43175">
    <property type="entry name" value="CARBONIC ANHYDRASE"/>
    <property type="match status" value="1"/>
</dbReference>
<feature type="binding site" evidence="4">
    <location>
        <position position="40"/>
    </location>
    <ligand>
        <name>Zn(2+)</name>
        <dbReference type="ChEBI" id="CHEBI:29105"/>
    </ligand>
</feature>
<dbReference type="EC" id="4.2.1.1" evidence="5"/>
<evidence type="ECO:0000313" key="7">
    <source>
        <dbReference type="Proteomes" id="UP000663850"/>
    </source>
</evidence>
<accession>A0A8H3H4D1</accession>
<sequence length="200" mass="21661">MAAPKVASEFAAANEAYVKNYGGKLPLPPTRQVAIVTCMDARIDPIASLGLKEGDAHVIRNAGGRASEAIRSIVISQRLLGTTEVVLFHHTDCGMLTFSDQDIRNKLKEAEGPAVAPYADQIAFLSFSVGDQDIRNKLKEAEGPAVAPYADQIAFLSFSSLEQSVKEDVEYIKSHPLVLKDAKVSGWVHEVETGKIRQVV</sequence>
<dbReference type="EMBL" id="CAJMWZ010003866">
    <property type="protein sequence ID" value="CAE6480342.1"/>
    <property type="molecule type" value="Genomic_DNA"/>
</dbReference>
<feature type="binding site" evidence="4">
    <location>
        <position position="93"/>
    </location>
    <ligand>
        <name>Zn(2+)</name>
        <dbReference type="ChEBI" id="CHEBI:29105"/>
    </ligand>
</feature>
<organism evidence="6 7">
    <name type="scientific">Rhizoctonia solani</name>
    <dbReference type="NCBI Taxonomy" id="456999"/>
    <lineage>
        <taxon>Eukaryota</taxon>
        <taxon>Fungi</taxon>
        <taxon>Dikarya</taxon>
        <taxon>Basidiomycota</taxon>
        <taxon>Agaricomycotina</taxon>
        <taxon>Agaricomycetes</taxon>
        <taxon>Cantharellales</taxon>
        <taxon>Ceratobasidiaceae</taxon>
        <taxon>Rhizoctonia</taxon>
    </lineage>
</organism>
<dbReference type="SUPFAM" id="SSF53056">
    <property type="entry name" value="beta-carbonic anhydrase, cab"/>
    <property type="match status" value="1"/>
</dbReference>
<evidence type="ECO:0000256" key="1">
    <source>
        <dbReference type="ARBA" id="ARBA00006217"/>
    </source>
</evidence>
<gene>
    <name evidence="6" type="ORF">RDB_LOCUS74197</name>
</gene>
<dbReference type="PANTHER" id="PTHR43175:SF3">
    <property type="entry name" value="CARBON DISULFIDE HYDROLASE"/>
    <property type="match status" value="1"/>
</dbReference>
<keyword evidence="5" id="KW-0456">Lyase</keyword>
<evidence type="ECO:0000256" key="3">
    <source>
        <dbReference type="ARBA" id="ARBA00022833"/>
    </source>
</evidence>
<evidence type="ECO:0000313" key="6">
    <source>
        <dbReference type="EMBL" id="CAE6480342.1"/>
    </source>
</evidence>
<protein>
    <recommendedName>
        <fullName evidence="5">Carbonic anhydrase</fullName>
        <ecNumber evidence="5">4.2.1.1</ecNumber>
    </recommendedName>
    <alternativeName>
        <fullName evidence="5">Carbonate dehydratase</fullName>
    </alternativeName>
</protein>
<dbReference type="AlphaFoldDB" id="A0A8H3H4D1"/>
<comment type="similarity">
    <text evidence="1 5">Belongs to the beta-class carbonic anhydrase family.</text>
</comment>
<dbReference type="Pfam" id="PF00484">
    <property type="entry name" value="Pro_CA"/>
    <property type="match status" value="1"/>
</dbReference>
<evidence type="ECO:0000256" key="4">
    <source>
        <dbReference type="PIRSR" id="PIRSR601765-1"/>
    </source>
</evidence>
<dbReference type="InterPro" id="IPR001765">
    <property type="entry name" value="Carbonic_anhydrase"/>
</dbReference>
<evidence type="ECO:0000256" key="2">
    <source>
        <dbReference type="ARBA" id="ARBA00022723"/>
    </source>
</evidence>
<dbReference type="Proteomes" id="UP000663850">
    <property type="component" value="Unassembled WGS sequence"/>
</dbReference>
<comment type="function">
    <text evidence="5">Reversible hydration of carbon dioxide.</text>
</comment>
<comment type="cofactor">
    <cofactor evidence="4">
        <name>Zn(2+)</name>
        <dbReference type="ChEBI" id="CHEBI:29105"/>
    </cofactor>
    <text evidence="4">Binds 1 zinc ion per subunit.</text>
</comment>
<feature type="binding site" evidence="4">
    <location>
        <position position="38"/>
    </location>
    <ligand>
        <name>Zn(2+)</name>
        <dbReference type="ChEBI" id="CHEBI:29105"/>
    </ligand>
</feature>
<comment type="caution">
    <text evidence="6">The sequence shown here is derived from an EMBL/GenBank/DDBJ whole genome shotgun (WGS) entry which is preliminary data.</text>
</comment>
<reference evidence="6" key="1">
    <citation type="submission" date="2021-01" db="EMBL/GenBank/DDBJ databases">
        <authorList>
            <person name="Kaushik A."/>
        </authorList>
    </citation>
    <scope>NUCLEOTIDE SEQUENCE</scope>
    <source>
        <strain evidence="6">Type strain: AG8-Rh-89/</strain>
    </source>
</reference>